<dbReference type="InterPro" id="IPR014001">
    <property type="entry name" value="Helicase_ATP-bd"/>
</dbReference>
<feature type="compositionally biased region" description="Acidic residues" evidence="16">
    <location>
        <begin position="552"/>
        <end position="562"/>
    </location>
</feature>
<dbReference type="Pfam" id="PF04408">
    <property type="entry name" value="WHD_HA2"/>
    <property type="match status" value="1"/>
</dbReference>
<dbReference type="InterPro" id="IPR007502">
    <property type="entry name" value="Helicase-assoc_dom"/>
</dbReference>
<name>A0A315W5E4_GAMAF</name>
<feature type="domain" description="RWD" evidence="20">
    <location>
        <begin position="327"/>
        <end position="497"/>
    </location>
</feature>
<feature type="compositionally biased region" description="Gly residues" evidence="16">
    <location>
        <begin position="52"/>
        <end position="79"/>
    </location>
</feature>
<keyword evidence="5 15" id="KW-0863">Zinc-finger</keyword>
<evidence type="ECO:0000256" key="8">
    <source>
        <dbReference type="ARBA" id="ARBA00022833"/>
    </source>
</evidence>
<feature type="region of interest" description="Disordered" evidence="16">
    <location>
        <begin position="187"/>
        <end position="253"/>
    </location>
</feature>
<dbReference type="PROSITE" id="PS50030">
    <property type="entry name" value="UBA"/>
    <property type="match status" value="1"/>
</dbReference>
<dbReference type="SMART" id="SM00356">
    <property type="entry name" value="ZnF_C3H1"/>
    <property type="match status" value="1"/>
</dbReference>
<organism evidence="23 24">
    <name type="scientific">Gambusia affinis</name>
    <name type="common">Western mosquitofish</name>
    <name type="synonym">Heterandria affinis</name>
    <dbReference type="NCBI Taxonomy" id="33528"/>
    <lineage>
        <taxon>Eukaryota</taxon>
        <taxon>Metazoa</taxon>
        <taxon>Chordata</taxon>
        <taxon>Craniata</taxon>
        <taxon>Vertebrata</taxon>
        <taxon>Euteleostomi</taxon>
        <taxon>Actinopterygii</taxon>
        <taxon>Neopterygii</taxon>
        <taxon>Teleostei</taxon>
        <taxon>Neoteleostei</taxon>
        <taxon>Acanthomorphata</taxon>
        <taxon>Ovalentaria</taxon>
        <taxon>Atherinomorphae</taxon>
        <taxon>Cyprinodontiformes</taxon>
        <taxon>Poeciliidae</taxon>
        <taxon>Poeciliinae</taxon>
        <taxon>Gambusia</taxon>
    </lineage>
</organism>
<keyword evidence="7" id="KW-0347">Helicase</keyword>
<dbReference type="GO" id="GO:0003724">
    <property type="term" value="F:RNA helicase activity"/>
    <property type="evidence" value="ECO:0007669"/>
    <property type="project" value="UniProtKB-EC"/>
</dbReference>
<evidence type="ECO:0000313" key="24">
    <source>
        <dbReference type="Proteomes" id="UP000250572"/>
    </source>
</evidence>
<dbReference type="InterPro" id="IPR016135">
    <property type="entry name" value="UBQ-conjugating_enzyme/RWD"/>
</dbReference>
<dbReference type="InterPro" id="IPR002464">
    <property type="entry name" value="DNA/RNA_helicase_DEAH_CS"/>
</dbReference>
<comment type="similarity">
    <text evidence="1">Belongs to the DEAD box helicase family. DEAH subfamily.</text>
</comment>
<feature type="compositionally biased region" description="Low complexity" evidence="16">
    <location>
        <begin position="526"/>
        <end position="540"/>
    </location>
</feature>
<evidence type="ECO:0000256" key="1">
    <source>
        <dbReference type="ARBA" id="ARBA00008792"/>
    </source>
</evidence>
<feature type="compositionally biased region" description="Basic and acidic residues" evidence="16">
    <location>
        <begin position="116"/>
        <end position="139"/>
    </location>
</feature>
<dbReference type="GO" id="GO:0016787">
    <property type="term" value="F:hydrolase activity"/>
    <property type="evidence" value="ECO:0007669"/>
    <property type="project" value="UniProtKB-KW"/>
</dbReference>
<feature type="compositionally biased region" description="Gly residues" evidence="16">
    <location>
        <begin position="103"/>
        <end position="114"/>
    </location>
</feature>
<dbReference type="Pfam" id="PF21010">
    <property type="entry name" value="HA2_C"/>
    <property type="match status" value="1"/>
</dbReference>
<keyword evidence="6" id="KW-0378">Hydrolase</keyword>
<dbReference type="GO" id="GO:0005524">
    <property type="term" value="F:ATP binding"/>
    <property type="evidence" value="ECO:0007669"/>
    <property type="project" value="UniProtKB-KW"/>
</dbReference>
<dbReference type="GO" id="GO:0003723">
    <property type="term" value="F:RNA binding"/>
    <property type="evidence" value="ECO:0007669"/>
    <property type="project" value="TreeGrafter"/>
</dbReference>
<dbReference type="InterPro" id="IPR059023">
    <property type="entry name" value="RNA_hel_CTD"/>
</dbReference>
<feature type="compositionally biased region" description="Acidic residues" evidence="16">
    <location>
        <begin position="239"/>
        <end position="248"/>
    </location>
</feature>
<evidence type="ECO:0000256" key="5">
    <source>
        <dbReference type="ARBA" id="ARBA00022771"/>
    </source>
</evidence>
<dbReference type="InterPro" id="IPR000571">
    <property type="entry name" value="Znf_CCCH"/>
</dbReference>
<dbReference type="Pfam" id="PF26026">
    <property type="entry name" value="RNA_hel_CTD"/>
    <property type="match status" value="1"/>
</dbReference>
<keyword evidence="9" id="KW-0067">ATP-binding</keyword>
<keyword evidence="24" id="KW-1185">Reference proteome</keyword>
<dbReference type="GO" id="GO:0008270">
    <property type="term" value="F:zinc ion binding"/>
    <property type="evidence" value="ECO:0007669"/>
    <property type="project" value="UniProtKB-KW"/>
</dbReference>
<dbReference type="SMART" id="SM00490">
    <property type="entry name" value="HELICc"/>
    <property type="match status" value="1"/>
</dbReference>
<feature type="chain" id="PRO_5016307255" description="Putative ATP-dependent RNA helicase DHX57" evidence="17">
    <location>
        <begin position="31"/>
        <end position="1567"/>
    </location>
</feature>
<dbReference type="Proteomes" id="UP000250572">
    <property type="component" value="Unassembled WGS sequence"/>
</dbReference>
<evidence type="ECO:0000256" key="11">
    <source>
        <dbReference type="ARBA" id="ARBA00047984"/>
    </source>
</evidence>
<dbReference type="EC" id="3.6.4.13" evidence="2"/>
<dbReference type="InterPro" id="IPR027417">
    <property type="entry name" value="P-loop_NTPase"/>
</dbReference>
<dbReference type="FunFam" id="1.20.120.1080:FF:000002">
    <property type="entry name" value="Putative ATP-dependent RNA helicase DHX36"/>
    <property type="match status" value="1"/>
</dbReference>
<feature type="region of interest" description="Disordered" evidence="16">
    <location>
        <begin position="508"/>
        <end position="562"/>
    </location>
</feature>
<dbReference type="SMART" id="SM00487">
    <property type="entry name" value="DEXDc"/>
    <property type="match status" value="1"/>
</dbReference>
<dbReference type="Pfam" id="PF00270">
    <property type="entry name" value="DEAD"/>
    <property type="match status" value="1"/>
</dbReference>
<feature type="region of interest" description="Disordered" evidence="16">
    <location>
        <begin position="1481"/>
        <end position="1503"/>
    </location>
</feature>
<proteinExistence type="inferred from homology"/>
<dbReference type="InterPro" id="IPR006575">
    <property type="entry name" value="RWD_dom"/>
</dbReference>
<feature type="compositionally biased region" description="Acidic residues" evidence="16">
    <location>
        <begin position="190"/>
        <end position="215"/>
    </location>
</feature>
<dbReference type="SMART" id="SM00847">
    <property type="entry name" value="HA2"/>
    <property type="match status" value="1"/>
</dbReference>
<dbReference type="InterPro" id="IPR001650">
    <property type="entry name" value="Helicase_C-like"/>
</dbReference>
<dbReference type="InterPro" id="IPR015940">
    <property type="entry name" value="UBA"/>
</dbReference>
<keyword evidence="3 15" id="KW-0479">Metal-binding</keyword>
<dbReference type="EMBL" id="NHOQ01001112">
    <property type="protein sequence ID" value="PWA27013.1"/>
    <property type="molecule type" value="Genomic_DNA"/>
</dbReference>
<dbReference type="CDD" id="cd14317">
    <property type="entry name" value="UBA_DHX57"/>
    <property type="match status" value="1"/>
</dbReference>
<dbReference type="InterPro" id="IPR048333">
    <property type="entry name" value="HA2_WH"/>
</dbReference>
<reference evidence="23 24" key="1">
    <citation type="journal article" date="2018" name="G3 (Bethesda)">
        <title>A High-Quality Reference Genome for the Invasive Mosquitofish Gambusia affinis Using a Chicago Library.</title>
        <authorList>
            <person name="Hoffberg S.L."/>
            <person name="Troendle N.J."/>
            <person name="Glenn T.C."/>
            <person name="Mahmud O."/>
            <person name="Louha S."/>
            <person name="Chalopin D."/>
            <person name="Bennetzen J.L."/>
            <person name="Mauricio R."/>
        </authorList>
    </citation>
    <scope>NUCLEOTIDE SEQUENCE [LARGE SCALE GENOMIC DNA]</scope>
    <source>
        <strain evidence="23">NE01/NJP1002.9</strain>
        <tissue evidence="23">Muscle</tissue>
    </source>
</reference>
<evidence type="ECO:0000256" key="2">
    <source>
        <dbReference type="ARBA" id="ARBA00012552"/>
    </source>
</evidence>
<feature type="domain" description="Helicase ATP-binding" evidence="21">
    <location>
        <begin position="641"/>
        <end position="808"/>
    </location>
</feature>
<feature type="domain" description="UBA" evidence="18">
    <location>
        <begin position="245"/>
        <end position="297"/>
    </location>
</feature>
<feature type="zinc finger region" description="C3H1-type" evidence="15">
    <location>
        <begin position="372"/>
        <end position="400"/>
    </location>
</feature>
<evidence type="ECO:0000259" key="21">
    <source>
        <dbReference type="PROSITE" id="PS51192"/>
    </source>
</evidence>
<dbReference type="Gene3D" id="1.20.120.1080">
    <property type="match status" value="1"/>
</dbReference>
<evidence type="ECO:0000256" key="4">
    <source>
        <dbReference type="ARBA" id="ARBA00022741"/>
    </source>
</evidence>
<dbReference type="CDD" id="cd18791">
    <property type="entry name" value="SF2_C_RHA"/>
    <property type="match status" value="1"/>
</dbReference>
<dbReference type="InterPro" id="IPR036855">
    <property type="entry name" value="Znf_CCCH_sf"/>
</dbReference>
<dbReference type="Pfam" id="PF00271">
    <property type="entry name" value="Helicase_C"/>
    <property type="match status" value="1"/>
</dbReference>
<evidence type="ECO:0000256" key="12">
    <source>
        <dbReference type="ARBA" id="ARBA00057709"/>
    </source>
</evidence>
<accession>A0A315W5E4</accession>
<dbReference type="CDD" id="cd17985">
    <property type="entry name" value="DEXHc_DHX57"/>
    <property type="match status" value="1"/>
</dbReference>
<keyword evidence="10" id="KW-0175">Coiled coil</keyword>
<comment type="caution">
    <text evidence="23">The sequence shown here is derived from an EMBL/GenBank/DDBJ whole genome shotgun (WGS) entry which is preliminary data.</text>
</comment>
<evidence type="ECO:0000256" key="14">
    <source>
        <dbReference type="ARBA" id="ARBA00083389"/>
    </source>
</evidence>
<evidence type="ECO:0000256" key="17">
    <source>
        <dbReference type="SAM" id="SignalP"/>
    </source>
</evidence>
<gene>
    <name evidence="23" type="ORF">CCH79_00018021</name>
</gene>
<feature type="compositionally biased region" description="Pro residues" evidence="16">
    <location>
        <begin position="509"/>
        <end position="519"/>
    </location>
</feature>
<dbReference type="PROSITE" id="PS51194">
    <property type="entry name" value="HELICASE_CTER"/>
    <property type="match status" value="1"/>
</dbReference>
<evidence type="ECO:0000256" key="15">
    <source>
        <dbReference type="PROSITE-ProRule" id="PRU00723"/>
    </source>
</evidence>
<evidence type="ECO:0000256" key="13">
    <source>
        <dbReference type="ARBA" id="ARBA00071682"/>
    </source>
</evidence>
<dbReference type="InterPro" id="IPR042615">
    <property type="entry name" value="DHX57_UBA"/>
</dbReference>
<sequence>MDCAGGRRVLELLFQLFLLMIRLSSRVASGLRGPAGVVTPRKMNARRRGGKPNRGGGRFNKPRGGGGGGGGSRKGGGAGRWDDDDDDFSLDFGPSRSSRPGRGRGGGGGGSVGRGRGKDAGRGRGFNDRQRDSKGDRKPLPRSLVSTRVPLKAGDGSRPEASSMPLQRIFMTNENQEQLKELLRELQTQDFDEPYEESGSDYSEEEGEEYDELDPREEGQFWVTNDEPVEREENPTCYPEEEEEEEEEKERPTPEPIISLFAVGKLCRYGFDRERSKQALESGGGEFGSTLEHLLLQVFSERYGQKAVSPDGLQGVPMDECLSQRQEEALALAAIYGDRFNERIANAVWTVSLDVPFVSDKPAQNGGDAAGKSSRSVCKFYLKDRGCRFGDKCRFRHELPAREKSGAGSSDPKGPSQPGFTSYSPPEYELEVRFPKGNRYPHQAPIVAFSTNDESVAAAGRLSVTEKLFGEALAAAKSGEPVVYTLITLCEDELSVKELLAVGHHKYSTPPPVVAPQPNPLGIAKSRTSSSNSRRAAPPATQKPAEIKATGEAEEPEEPDVELEVEVEVEVEVEAVPVEAESYVNLRKKMESKHSQKTENLLQENAKLCRDFQRKQSSRRFKSMLEQRRNLPAWQEKENILDELDSCQVLVVSGMTGCGKTTQIPQFILDASLAGPAGQVANIVCTQPRRISAISVAQRVAQERAECLGNSVGYQIRLESVRTSATRLLYCTTGVLLRRLEGDADLGGVSHVIVDEVHERTEESDFLLLVLKDLITKRQDLKIILMSATLNANLFSEYFYDCPTIHIPGRTFPVDQFFLEDAIAKTGYVIEDGSPYMRSGKQNSSSASGQRATRDTVDDLGDDMWNFMSFCKKDFVKDSTPDQQLSLQELTVRYKDTKKSVLKTIAAMDLDKINMDLVESLLEWIVDGQHNYPPGAVLVFMPGLAEIKMLYEQLQSNRIFNNRRTTRCVVYPLHSTLSNEEQQAVFSRPAEGVTKIIISTNIAETSVTIDDVVYVVDSGKMKEKRYDASKSMESLEDSWVSRANALQRKGRAGRVASGVCFHLFTSHCFRHQLAEQQLPEIQRVPLEQLCLRIKILDLFAEQQLESVFSRLIEPPAEGSLDAARQRLQDLGALSPDEKLTPLGYHLACLPVDVRIGKLMLFGAIFRCLDPALTIAASLAFKSPFVSPWDKREEASEKKLGFAVANSDHLALLQAYKGWRCAAKSGNQAGFRYCRENFLSWRSLQEIASMKRQFAELLSDIGFIKEGLRARVIERFSSQGADGVLEATGPEANLNSENIRLMSAMLCAALYPNVVQVRAPQGNYKMTSKGAMKMQPKANELRFMTKSDGCVHIHPSSVNYTVSLSHTEQPSSPYLVYHEKVKTSRVFIRDCSMVSVYPLVLLGGGQVNVELHKGEFVISLDDGWIRFAAASHQVAELVKELRWELDQLLEDKIRNPSMDLCSCPRGSRIIRMIVHLITTHLNKSKKPRSHISKSAKKTRSPKTLKKIKSSSKCNKMEVDIFSSAAHGEPLLHIPQCTRLSRLLPVEETATPSSTRSPLSQWWFRGDIE</sequence>
<dbReference type="Gene3D" id="3.10.110.10">
    <property type="entry name" value="Ubiquitin Conjugating Enzyme"/>
    <property type="match status" value="1"/>
</dbReference>
<dbReference type="PANTHER" id="PTHR18934">
    <property type="entry name" value="ATP-DEPENDENT RNA HELICASE"/>
    <property type="match status" value="1"/>
</dbReference>
<dbReference type="PROSITE" id="PS51192">
    <property type="entry name" value="HELICASE_ATP_BIND_1"/>
    <property type="match status" value="1"/>
</dbReference>
<feature type="domain" description="C3H1-type" evidence="19">
    <location>
        <begin position="372"/>
        <end position="400"/>
    </location>
</feature>
<dbReference type="FunFam" id="3.40.50.300:FF:000325">
    <property type="entry name" value="ATP-dependent RNA helicase DHX29"/>
    <property type="match status" value="1"/>
</dbReference>
<feature type="region of interest" description="Disordered" evidence="16">
    <location>
        <begin position="31"/>
        <end position="169"/>
    </location>
</feature>
<keyword evidence="17" id="KW-0732">Signal</keyword>
<evidence type="ECO:0000256" key="7">
    <source>
        <dbReference type="ARBA" id="ARBA00022806"/>
    </source>
</evidence>
<dbReference type="Pfam" id="PF05773">
    <property type="entry name" value="RWD"/>
    <property type="match status" value="1"/>
</dbReference>
<feature type="region of interest" description="Disordered" evidence="16">
    <location>
        <begin position="402"/>
        <end position="422"/>
    </location>
</feature>
<dbReference type="Pfam" id="PF00642">
    <property type="entry name" value="zf-CCCH"/>
    <property type="match status" value="1"/>
</dbReference>
<dbReference type="Pfam" id="PF07717">
    <property type="entry name" value="OB_NTP_bind"/>
    <property type="match status" value="1"/>
</dbReference>
<feature type="domain" description="Helicase C-terminal" evidence="22">
    <location>
        <begin position="917"/>
        <end position="1097"/>
    </location>
</feature>
<evidence type="ECO:0000259" key="20">
    <source>
        <dbReference type="PROSITE" id="PS50908"/>
    </source>
</evidence>
<dbReference type="FunFam" id="3.40.50.300:FF:000284">
    <property type="entry name" value="probable ATP-dependent RNA helicase YTHDC2"/>
    <property type="match status" value="1"/>
</dbReference>
<dbReference type="PROSITE" id="PS50908">
    <property type="entry name" value="RWD"/>
    <property type="match status" value="1"/>
</dbReference>
<evidence type="ECO:0000256" key="16">
    <source>
        <dbReference type="SAM" id="MobiDB-lite"/>
    </source>
</evidence>
<dbReference type="PANTHER" id="PTHR18934:SF145">
    <property type="entry name" value="ATP-DEPENDENT RNA HELICASE DHX57-RELATED"/>
    <property type="match status" value="1"/>
</dbReference>
<dbReference type="InterPro" id="IPR011545">
    <property type="entry name" value="DEAD/DEAH_box_helicase_dom"/>
</dbReference>
<protein>
    <recommendedName>
        <fullName evidence="13">Putative ATP-dependent RNA helicase DHX57</fullName>
        <ecNumber evidence="2">3.6.4.13</ecNumber>
    </recommendedName>
    <alternativeName>
        <fullName evidence="14">DEAH box protein 57</fullName>
    </alternativeName>
</protein>
<evidence type="ECO:0000256" key="9">
    <source>
        <dbReference type="ARBA" id="ARBA00022840"/>
    </source>
</evidence>
<evidence type="ECO:0000313" key="23">
    <source>
        <dbReference type="EMBL" id="PWA27013.1"/>
    </source>
</evidence>
<dbReference type="PROSITE" id="PS00690">
    <property type="entry name" value="DEAH_ATP_HELICASE"/>
    <property type="match status" value="1"/>
</dbReference>
<dbReference type="SUPFAM" id="SSF90229">
    <property type="entry name" value="CCCH zinc finger"/>
    <property type="match status" value="1"/>
</dbReference>
<dbReference type="STRING" id="33528.ENSGAFP00000025244"/>
<dbReference type="PROSITE" id="PS50103">
    <property type="entry name" value="ZF_C3H1"/>
    <property type="match status" value="1"/>
</dbReference>
<keyword evidence="8 15" id="KW-0862">Zinc</keyword>
<feature type="signal peptide" evidence="17">
    <location>
        <begin position="1"/>
        <end position="30"/>
    </location>
</feature>
<evidence type="ECO:0000259" key="19">
    <source>
        <dbReference type="PROSITE" id="PS50103"/>
    </source>
</evidence>
<comment type="function">
    <text evidence="12">Probable ATP-binding RNA helicase.</text>
</comment>
<keyword evidence="4" id="KW-0547">Nucleotide-binding</keyword>
<evidence type="ECO:0000256" key="6">
    <source>
        <dbReference type="ARBA" id="ARBA00022801"/>
    </source>
</evidence>
<evidence type="ECO:0000256" key="10">
    <source>
        <dbReference type="ARBA" id="ARBA00023054"/>
    </source>
</evidence>
<evidence type="ECO:0000256" key="3">
    <source>
        <dbReference type="ARBA" id="ARBA00022723"/>
    </source>
</evidence>
<dbReference type="CDD" id="cd23825">
    <property type="entry name" value="RWD_DHX57"/>
    <property type="match status" value="1"/>
</dbReference>
<dbReference type="Gene3D" id="3.40.50.300">
    <property type="entry name" value="P-loop containing nucleotide triphosphate hydrolases"/>
    <property type="match status" value="2"/>
</dbReference>
<dbReference type="SUPFAM" id="SSF52540">
    <property type="entry name" value="P-loop containing nucleoside triphosphate hydrolases"/>
    <property type="match status" value="1"/>
</dbReference>
<feature type="region of interest" description="Disordered" evidence="16">
    <location>
        <begin position="836"/>
        <end position="855"/>
    </location>
</feature>
<dbReference type="InterPro" id="IPR011709">
    <property type="entry name" value="DEAD-box_helicase_OB_fold"/>
</dbReference>
<evidence type="ECO:0000259" key="18">
    <source>
        <dbReference type="PROSITE" id="PS50030"/>
    </source>
</evidence>
<evidence type="ECO:0000259" key="22">
    <source>
        <dbReference type="PROSITE" id="PS51194"/>
    </source>
</evidence>
<feature type="compositionally biased region" description="Polar residues" evidence="16">
    <location>
        <begin position="840"/>
        <end position="851"/>
    </location>
</feature>
<comment type="catalytic activity">
    <reaction evidence="11">
        <text>ATP + H2O = ADP + phosphate + H(+)</text>
        <dbReference type="Rhea" id="RHEA:13065"/>
        <dbReference type="ChEBI" id="CHEBI:15377"/>
        <dbReference type="ChEBI" id="CHEBI:15378"/>
        <dbReference type="ChEBI" id="CHEBI:30616"/>
        <dbReference type="ChEBI" id="CHEBI:43474"/>
        <dbReference type="ChEBI" id="CHEBI:456216"/>
        <dbReference type="EC" id="3.6.4.13"/>
    </reaction>
</comment>